<name>A0A0A9ZHT5_LYGHE</name>
<keyword evidence="2" id="KW-0732">Signal</keyword>
<feature type="signal peptide" evidence="2">
    <location>
        <begin position="1"/>
        <end position="28"/>
    </location>
</feature>
<reference evidence="3" key="2">
    <citation type="submission" date="2014-07" db="EMBL/GenBank/DDBJ databases">
        <authorList>
            <person name="Hull J."/>
        </authorList>
    </citation>
    <scope>NUCLEOTIDE SEQUENCE</scope>
</reference>
<evidence type="ECO:0000256" key="1">
    <source>
        <dbReference type="SAM" id="MobiDB-lite"/>
    </source>
</evidence>
<sequence>SRLVSRGGVNFRMKSLLVLMSVVGLAMCQWGQPGLPQDTPEVAAAKAAHYAALARAGTPVHNAAPTWNAAPAWGTPAAPGVPQDTPEVAAAKAAHFAAVAQVQSHTPQQSWAPQQSWTPQSQQWTSEHQPRWNGPVALPPGFDQNGAPLPVQDTPEVAAERARHFNLYSSGGHPSLAAHAFLERSCSATMVRSSATV</sequence>
<feature type="chain" id="PRO_5002071490" evidence="2">
    <location>
        <begin position="29"/>
        <end position="197"/>
    </location>
</feature>
<protein>
    <submittedName>
        <fullName evidence="3">Pupal cuticle protein</fullName>
    </submittedName>
</protein>
<reference evidence="3" key="1">
    <citation type="journal article" date="2014" name="PLoS ONE">
        <title>Transcriptome-Based Identification of ABC Transporters in the Western Tarnished Plant Bug Lygus hesperus.</title>
        <authorList>
            <person name="Hull J.J."/>
            <person name="Chaney K."/>
            <person name="Geib S.M."/>
            <person name="Fabrick J.A."/>
            <person name="Brent C.S."/>
            <person name="Walsh D."/>
            <person name="Lavine L.C."/>
        </authorList>
    </citation>
    <scope>NUCLEOTIDE SEQUENCE</scope>
</reference>
<proteinExistence type="predicted"/>
<dbReference type="EMBL" id="GBHO01001599">
    <property type="protein sequence ID" value="JAG42005.1"/>
    <property type="molecule type" value="Transcribed_RNA"/>
</dbReference>
<feature type="compositionally biased region" description="Low complexity" evidence="1">
    <location>
        <begin position="107"/>
        <end position="125"/>
    </location>
</feature>
<gene>
    <name evidence="3" type="primary">PCP_3</name>
    <name evidence="3" type="ORF">CM83_47468</name>
</gene>
<evidence type="ECO:0000256" key="2">
    <source>
        <dbReference type="SAM" id="SignalP"/>
    </source>
</evidence>
<feature type="region of interest" description="Disordered" evidence="1">
    <location>
        <begin position="107"/>
        <end position="151"/>
    </location>
</feature>
<feature type="non-terminal residue" evidence="3">
    <location>
        <position position="1"/>
    </location>
</feature>
<accession>A0A0A9ZHT5</accession>
<dbReference type="AlphaFoldDB" id="A0A0A9ZHT5"/>
<feature type="non-terminal residue" evidence="3">
    <location>
        <position position="197"/>
    </location>
</feature>
<organism evidence="3">
    <name type="scientific">Lygus hesperus</name>
    <name type="common">Western plant bug</name>
    <dbReference type="NCBI Taxonomy" id="30085"/>
    <lineage>
        <taxon>Eukaryota</taxon>
        <taxon>Metazoa</taxon>
        <taxon>Ecdysozoa</taxon>
        <taxon>Arthropoda</taxon>
        <taxon>Hexapoda</taxon>
        <taxon>Insecta</taxon>
        <taxon>Pterygota</taxon>
        <taxon>Neoptera</taxon>
        <taxon>Paraneoptera</taxon>
        <taxon>Hemiptera</taxon>
        <taxon>Heteroptera</taxon>
        <taxon>Panheteroptera</taxon>
        <taxon>Cimicomorpha</taxon>
        <taxon>Miridae</taxon>
        <taxon>Mirini</taxon>
        <taxon>Lygus</taxon>
    </lineage>
</organism>
<evidence type="ECO:0000313" key="3">
    <source>
        <dbReference type="EMBL" id="JAG42005.1"/>
    </source>
</evidence>